<evidence type="ECO:0000313" key="1">
    <source>
        <dbReference type="EMBL" id="RNL84167.1"/>
    </source>
</evidence>
<sequence>MAESVEIVCDMTGAPDTGAERSTQYRRLFTTALAGRERTDSGIRFRFHDADGVEDWVRDLAERERSCCAFFTFTVTRAGGEVLLDGTVVDDDTARAVLDEFFSLPDTLLEGDPRHLDERFERRGLTIRRAE</sequence>
<gene>
    <name evidence="1" type="ORF">EFW17_13120</name>
</gene>
<protein>
    <submittedName>
        <fullName evidence="1">Uncharacterized protein</fullName>
    </submittedName>
</protein>
<evidence type="ECO:0000313" key="2">
    <source>
        <dbReference type="Proteomes" id="UP000269198"/>
    </source>
</evidence>
<dbReference type="EMBL" id="RJMB01000012">
    <property type="protein sequence ID" value="RNL84167.1"/>
    <property type="molecule type" value="Genomic_DNA"/>
</dbReference>
<dbReference type="AlphaFoldDB" id="A0A3N0E8J7"/>
<accession>A0A3N0E8J7</accession>
<name>A0A3N0E8J7_9ACTN</name>
<comment type="caution">
    <text evidence="1">The sequence shown here is derived from an EMBL/GenBank/DDBJ whole genome shotgun (WGS) entry which is preliminary data.</text>
</comment>
<proteinExistence type="predicted"/>
<dbReference type="OrthoDB" id="8421706at2"/>
<reference evidence="1 2" key="1">
    <citation type="submission" date="2018-11" db="EMBL/GenBank/DDBJ databases">
        <title>The genome draft of YIM 96095.</title>
        <authorList>
            <person name="Tang S.-K."/>
            <person name="Chunyu W.-X."/>
            <person name="Feng Y.-Z."/>
        </authorList>
    </citation>
    <scope>NUCLEOTIDE SEQUENCE [LARGE SCALE GENOMIC DNA]</scope>
    <source>
        <strain evidence="1 2">YIM 96095</strain>
    </source>
</reference>
<dbReference type="Proteomes" id="UP000269198">
    <property type="component" value="Unassembled WGS sequence"/>
</dbReference>
<keyword evidence="2" id="KW-1185">Reference proteome</keyword>
<dbReference type="RefSeq" id="WP_123201660.1">
    <property type="nucleotide sequence ID" value="NZ_RJMB01000012.1"/>
</dbReference>
<organism evidence="1 2">
    <name type="scientific">Halostreptopolyspora alba</name>
    <dbReference type="NCBI Taxonomy" id="2487137"/>
    <lineage>
        <taxon>Bacteria</taxon>
        <taxon>Bacillati</taxon>
        <taxon>Actinomycetota</taxon>
        <taxon>Actinomycetes</taxon>
        <taxon>Streptosporangiales</taxon>
        <taxon>Nocardiopsidaceae</taxon>
        <taxon>Halostreptopolyspora</taxon>
    </lineage>
</organism>